<keyword evidence="2 4" id="KW-0833">Ubl conjugation pathway</keyword>
<protein>
    <submittedName>
        <fullName evidence="7">Ubiquitin-conjugating enzyme E2 8</fullName>
    </submittedName>
</protein>
<evidence type="ECO:0000256" key="5">
    <source>
        <dbReference type="SAM" id="MobiDB-lite"/>
    </source>
</evidence>
<evidence type="ECO:0000256" key="3">
    <source>
        <dbReference type="PROSITE-ProRule" id="PRU10133"/>
    </source>
</evidence>
<dbReference type="GO" id="GO:0016740">
    <property type="term" value="F:transferase activity"/>
    <property type="evidence" value="ECO:0007669"/>
    <property type="project" value="UniProtKB-KW"/>
</dbReference>
<dbReference type="PANTHER" id="PTHR24068">
    <property type="entry name" value="UBIQUITIN-CONJUGATING ENZYME E2"/>
    <property type="match status" value="1"/>
</dbReference>
<gene>
    <name evidence="7" type="ORF">I206_101881</name>
</gene>
<dbReference type="AlphaFoldDB" id="A0AAJ8L0U9"/>
<dbReference type="CDD" id="cd23797">
    <property type="entry name" value="UBCc_UBE2H"/>
    <property type="match status" value="1"/>
</dbReference>
<dbReference type="FunFam" id="3.10.110.10:FF:000061">
    <property type="entry name" value="Ubiquitin-conjugating enzyme E2 8"/>
    <property type="match status" value="1"/>
</dbReference>
<dbReference type="PROSITE" id="PS00183">
    <property type="entry name" value="UBC_1"/>
    <property type="match status" value="1"/>
</dbReference>
<keyword evidence="4" id="KW-0547">Nucleotide-binding</keyword>
<proteinExistence type="inferred from homology"/>
<keyword evidence="8" id="KW-1185">Reference proteome</keyword>
<dbReference type="SMART" id="SM00212">
    <property type="entry name" value="UBCc"/>
    <property type="match status" value="1"/>
</dbReference>
<feature type="compositionally biased region" description="Acidic residues" evidence="5">
    <location>
        <begin position="138"/>
        <end position="155"/>
    </location>
</feature>
<feature type="compositionally biased region" description="Acidic residues" evidence="5">
    <location>
        <begin position="201"/>
        <end position="230"/>
    </location>
</feature>
<dbReference type="GeneID" id="30175397"/>
<dbReference type="PROSITE" id="PS50127">
    <property type="entry name" value="UBC_2"/>
    <property type="match status" value="1"/>
</dbReference>
<dbReference type="Proteomes" id="UP000094020">
    <property type="component" value="Chromosome 2"/>
</dbReference>
<dbReference type="InterPro" id="IPR000608">
    <property type="entry name" value="UBC"/>
</dbReference>
<reference evidence="7" key="1">
    <citation type="submission" date="2013-07" db="EMBL/GenBank/DDBJ databases">
        <authorList>
            <consortium name="The Broad Institute Genome Sequencing Platform"/>
            <person name="Cuomo C."/>
            <person name="Litvintseva A."/>
            <person name="Chen Y."/>
            <person name="Heitman J."/>
            <person name="Sun S."/>
            <person name="Springer D."/>
            <person name="Dromer F."/>
            <person name="Young S.K."/>
            <person name="Zeng Q."/>
            <person name="Gargeya S."/>
            <person name="Fitzgerald M."/>
            <person name="Abouelleil A."/>
            <person name="Alvarado L."/>
            <person name="Berlin A.M."/>
            <person name="Chapman S.B."/>
            <person name="Dewar J."/>
            <person name="Goldberg J."/>
            <person name="Griggs A."/>
            <person name="Gujja S."/>
            <person name="Hansen M."/>
            <person name="Howarth C."/>
            <person name="Imamovic A."/>
            <person name="Larimer J."/>
            <person name="McCowan C."/>
            <person name="Murphy C."/>
            <person name="Pearson M."/>
            <person name="Priest M."/>
            <person name="Roberts A."/>
            <person name="Saif S."/>
            <person name="Shea T."/>
            <person name="Sykes S."/>
            <person name="Wortman J."/>
            <person name="Nusbaum C."/>
            <person name="Birren B."/>
        </authorList>
    </citation>
    <scope>NUCLEOTIDE SEQUENCE</scope>
    <source>
        <strain evidence="7">CBS 10737</strain>
    </source>
</reference>
<dbReference type="Pfam" id="PF00179">
    <property type="entry name" value="UQ_con"/>
    <property type="match status" value="1"/>
</dbReference>
<dbReference type="GO" id="GO:0005524">
    <property type="term" value="F:ATP binding"/>
    <property type="evidence" value="ECO:0007669"/>
    <property type="project" value="UniProtKB-UniRule"/>
</dbReference>
<keyword evidence="1" id="KW-0808">Transferase</keyword>
<keyword evidence="4" id="KW-0067">ATP-binding</keyword>
<feature type="compositionally biased region" description="Low complexity" evidence="5">
    <location>
        <begin position="185"/>
        <end position="200"/>
    </location>
</feature>
<reference evidence="7" key="2">
    <citation type="submission" date="2024-02" db="EMBL/GenBank/DDBJ databases">
        <title>Comparative genomics of Cryptococcus and Kwoniella reveals pathogenesis evolution and contrasting modes of karyotype evolution via chromosome fusion or intercentromeric recombination.</title>
        <authorList>
            <person name="Coelho M.A."/>
            <person name="David-Palma M."/>
            <person name="Shea T."/>
            <person name="Bowers K."/>
            <person name="McGinley-Smith S."/>
            <person name="Mohammad A.W."/>
            <person name="Gnirke A."/>
            <person name="Yurkov A.M."/>
            <person name="Nowrousian M."/>
            <person name="Sun S."/>
            <person name="Cuomo C.A."/>
            <person name="Heitman J."/>
        </authorList>
    </citation>
    <scope>NUCLEOTIDE SEQUENCE</scope>
    <source>
        <strain evidence="7">CBS 10737</strain>
    </source>
</reference>
<dbReference type="InterPro" id="IPR023313">
    <property type="entry name" value="UBQ-conjugating_AS"/>
</dbReference>
<evidence type="ECO:0000313" key="7">
    <source>
        <dbReference type="EMBL" id="WWC67962.1"/>
    </source>
</evidence>
<evidence type="ECO:0000259" key="6">
    <source>
        <dbReference type="PROSITE" id="PS50127"/>
    </source>
</evidence>
<evidence type="ECO:0000313" key="8">
    <source>
        <dbReference type="Proteomes" id="UP000094020"/>
    </source>
</evidence>
<evidence type="ECO:0000256" key="4">
    <source>
        <dbReference type="RuleBase" id="RU362109"/>
    </source>
</evidence>
<organism evidence="7 8">
    <name type="scientific">Kwoniella pini CBS 10737</name>
    <dbReference type="NCBI Taxonomy" id="1296096"/>
    <lineage>
        <taxon>Eukaryota</taxon>
        <taxon>Fungi</taxon>
        <taxon>Dikarya</taxon>
        <taxon>Basidiomycota</taxon>
        <taxon>Agaricomycotina</taxon>
        <taxon>Tremellomycetes</taxon>
        <taxon>Tremellales</taxon>
        <taxon>Cryptococcaceae</taxon>
        <taxon>Kwoniella</taxon>
    </lineage>
</organism>
<evidence type="ECO:0000256" key="2">
    <source>
        <dbReference type="ARBA" id="ARBA00022786"/>
    </source>
</evidence>
<dbReference type="RefSeq" id="XP_019008469.2">
    <property type="nucleotide sequence ID" value="XM_019158723.2"/>
</dbReference>
<dbReference type="Gene3D" id="3.10.110.10">
    <property type="entry name" value="Ubiquitin Conjugating Enzyme"/>
    <property type="match status" value="1"/>
</dbReference>
<accession>A0AAJ8L0U9</accession>
<comment type="similarity">
    <text evidence="4">Belongs to the ubiquitin-conjugating enzyme family.</text>
</comment>
<evidence type="ECO:0000256" key="1">
    <source>
        <dbReference type="ARBA" id="ARBA00022679"/>
    </source>
</evidence>
<feature type="compositionally biased region" description="Gly residues" evidence="5">
    <location>
        <begin position="169"/>
        <end position="179"/>
    </location>
</feature>
<feature type="region of interest" description="Disordered" evidence="5">
    <location>
        <begin position="134"/>
        <end position="230"/>
    </location>
</feature>
<feature type="active site" description="Glycyl thioester intermediate" evidence="3">
    <location>
        <position position="73"/>
    </location>
</feature>
<dbReference type="EMBL" id="CP144520">
    <property type="protein sequence ID" value="WWC67962.1"/>
    <property type="molecule type" value="Genomic_DNA"/>
</dbReference>
<name>A0AAJ8L0U9_9TREE</name>
<sequence length="230" mass="25361">MKLLMSDYNVTLVNNKMSEFFVKFHGPAETPFAKGVWKIHVELPEQFPYKSPSIGFMNKIFHPNIDELSGSVCLDVINQTWSPMFELINIFEIFLPQLLRYPNPADPLNGEAAALLMRDPKAYAKKVESYVDRYATPEDADQAGEDDEDDSDEEVTNSPLRKKVVGNGHTNGNGNGNGNGVTKASNGNSNGNGKINGDADGQQEEDDEDDTMSDMGELSDEDGIMGEMDD</sequence>
<dbReference type="InterPro" id="IPR016135">
    <property type="entry name" value="UBQ-conjugating_enzyme/RWD"/>
</dbReference>
<dbReference type="KEGG" id="kpin:30175397"/>
<feature type="domain" description="UBC core" evidence="6">
    <location>
        <begin position="1"/>
        <end position="136"/>
    </location>
</feature>
<dbReference type="SUPFAM" id="SSF54495">
    <property type="entry name" value="UBC-like"/>
    <property type="match status" value="1"/>
</dbReference>